<proteinExistence type="predicted"/>
<sequence>MMSDFEKAVSTDEFADADTQPKASAHELKKWWHRNTIAPRFYPYIVKRIGEETTPDGLRYLYFQLARREDLKDPNNPDNAKRFRVELTQQHKICWPDLPSTAQLATEAHPYGFLMLTADWEANANSELSNAFDVTSLRESGEKWPKSARTKDLLRALSEDEALEDMPLLEALNHIMNSLR</sequence>
<keyword evidence="3" id="KW-1185">Reference proteome</keyword>
<dbReference type="Proteomes" id="UP000267003">
    <property type="component" value="Unassembled WGS sequence"/>
</dbReference>
<protein>
    <submittedName>
        <fullName evidence="2">Uncharacterized protein</fullName>
    </submittedName>
</protein>
<dbReference type="AlphaFoldDB" id="A0A3A8Q2Y0"/>
<dbReference type="EMBL" id="RAWK01000192">
    <property type="protein sequence ID" value="RKH59222.1"/>
    <property type="molecule type" value="Genomic_DNA"/>
</dbReference>
<name>A0A3A8Q2Y0_9BACT</name>
<evidence type="ECO:0000256" key="1">
    <source>
        <dbReference type="SAM" id="MobiDB-lite"/>
    </source>
</evidence>
<evidence type="ECO:0000313" key="3">
    <source>
        <dbReference type="Proteomes" id="UP000267003"/>
    </source>
</evidence>
<feature type="compositionally biased region" description="Basic and acidic residues" evidence="1">
    <location>
        <begin position="1"/>
        <end position="10"/>
    </location>
</feature>
<accession>A0A3A8Q2Y0</accession>
<feature type="region of interest" description="Disordered" evidence="1">
    <location>
        <begin position="1"/>
        <end position="20"/>
    </location>
</feature>
<organism evidence="2 3">
    <name type="scientific">Corallococcus aberystwythensis</name>
    <dbReference type="NCBI Taxonomy" id="2316722"/>
    <lineage>
        <taxon>Bacteria</taxon>
        <taxon>Pseudomonadati</taxon>
        <taxon>Myxococcota</taxon>
        <taxon>Myxococcia</taxon>
        <taxon>Myxococcales</taxon>
        <taxon>Cystobacterineae</taxon>
        <taxon>Myxococcaceae</taxon>
        <taxon>Corallococcus</taxon>
    </lineage>
</organism>
<reference evidence="3" key="1">
    <citation type="submission" date="2018-09" db="EMBL/GenBank/DDBJ databases">
        <authorList>
            <person name="Livingstone P.G."/>
            <person name="Whitworth D.E."/>
        </authorList>
    </citation>
    <scope>NUCLEOTIDE SEQUENCE [LARGE SCALE GENOMIC DNA]</scope>
    <source>
        <strain evidence="3">AB050A</strain>
    </source>
</reference>
<comment type="caution">
    <text evidence="2">The sequence shown here is derived from an EMBL/GenBank/DDBJ whole genome shotgun (WGS) entry which is preliminary data.</text>
</comment>
<gene>
    <name evidence="2" type="ORF">D7W81_27670</name>
</gene>
<evidence type="ECO:0000313" key="2">
    <source>
        <dbReference type="EMBL" id="RKH59222.1"/>
    </source>
</evidence>